<keyword evidence="1" id="KW-0472">Membrane</keyword>
<proteinExistence type="predicted"/>
<sequence>MERNILRGSMLIGILSFVLAVVLGVWRIALTRGFELPSIPDIFPPHGNLMVGAFLGTLIIFERMFALPVKWLLWVPYIWGLSAIAIHTDLIYFKVLSLLALLGWGIHRFIAYRTFKHFGIPLIEFLSYVVLSVALFNQNGLAGSVESALAGLSFAIAVIGVERIELTLSSEKKSAKIVYALLIVYLLVLVLNLSFYNLPIQIFGFMLIFVALGMIYNDPVVISAFRRSRLPQTPLHKFSRETLFVGYFWLFLGGLFLIFWDFMPMQKDVVYHSIGLGFIFTMILSHAPVVLGSTLSKMPKKSPSRFLFYAFQSMTLIRILADIFVSNFVELWMWSGWITGTLHFVIFIAYILTVLKSFS</sequence>
<feature type="transmembrane region" description="Helical" evidence="1">
    <location>
        <begin position="243"/>
        <end position="263"/>
    </location>
</feature>
<dbReference type="Proteomes" id="UP000199197">
    <property type="component" value="Unassembled WGS sequence"/>
</dbReference>
<keyword evidence="1" id="KW-1133">Transmembrane helix</keyword>
<feature type="transmembrane region" description="Helical" evidence="1">
    <location>
        <begin position="92"/>
        <end position="111"/>
    </location>
</feature>
<evidence type="ECO:0000313" key="2">
    <source>
        <dbReference type="EMBL" id="CUS99586.1"/>
    </source>
</evidence>
<feature type="transmembrane region" description="Helical" evidence="1">
    <location>
        <begin position="202"/>
        <end position="222"/>
    </location>
</feature>
<feature type="transmembrane region" description="Helical" evidence="1">
    <location>
        <begin position="148"/>
        <end position="165"/>
    </location>
</feature>
<feature type="transmembrane region" description="Helical" evidence="1">
    <location>
        <begin position="68"/>
        <end position="86"/>
    </location>
</feature>
<feature type="transmembrane region" description="Helical" evidence="1">
    <location>
        <begin position="118"/>
        <end position="136"/>
    </location>
</feature>
<feature type="transmembrane region" description="Helical" evidence="1">
    <location>
        <begin position="269"/>
        <end position="294"/>
    </location>
</feature>
<accession>A0A0P1MU43</accession>
<evidence type="ECO:0000256" key="1">
    <source>
        <dbReference type="SAM" id="Phobius"/>
    </source>
</evidence>
<feature type="transmembrane region" description="Helical" evidence="1">
    <location>
        <begin position="42"/>
        <end position="61"/>
    </location>
</feature>
<feature type="transmembrane region" description="Helical" evidence="1">
    <location>
        <begin position="331"/>
        <end position="355"/>
    </location>
</feature>
<dbReference type="AlphaFoldDB" id="A0A0P1MU43"/>
<organism evidence="2 3">
    <name type="scientific">Candidatus Chryseopegocella kryptomonas</name>
    <dbReference type="NCBI Taxonomy" id="1633643"/>
    <lineage>
        <taxon>Bacteria</taxon>
        <taxon>Pseudomonadati</taxon>
        <taxon>Candidatus Kryptoniota</taxon>
        <taxon>Candidatus Chryseopegocella</taxon>
    </lineage>
</organism>
<name>A0A0P1MU43_9BACT</name>
<gene>
    <name evidence="2" type="ORF">JGI23_00687</name>
</gene>
<feature type="transmembrane region" description="Helical" evidence="1">
    <location>
        <begin position="12"/>
        <end position="30"/>
    </location>
</feature>
<evidence type="ECO:0008006" key="4">
    <source>
        <dbReference type="Google" id="ProtNLM"/>
    </source>
</evidence>
<keyword evidence="1" id="KW-0812">Transmembrane</keyword>
<reference evidence="3" key="1">
    <citation type="submission" date="2015-11" db="EMBL/GenBank/DDBJ databases">
        <authorList>
            <person name="Varghese N."/>
        </authorList>
    </citation>
    <scope>NUCLEOTIDE SEQUENCE [LARGE SCALE GENOMIC DNA]</scope>
    <source>
        <strain evidence="3">JGI-23</strain>
    </source>
</reference>
<dbReference type="OrthoDB" id="9811974at2"/>
<feature type="transmembrane region" description="Helical" evidence="1">
    <location>
        <begin position="177"/>
        <end position="196"/>
    </location>
</feature>
<evidence type="ECO:0000313" key="3">
    <source>
        <dbReference type="Proteomes" id="UP000199197"/>
    </source>
</evidence>
<dbReference type="EMBL" id="CZVW01000006">
    <property type="protein sequence ID" value="CUS99586.1"/>
    <property type="molecule type" value="Genomic_DNA"/>
</dbReference>
<protein>
    <recommendedName>
        <fullName evidence="4">NnrS protein</fullName>
    </recommendedName>
</protein>
<keyword evidence="3" id="KW-1185">Reference proteome</keyword>
<feature type="transmembrane region" description="Helical" evidence="1">
    <location>
        <begin position="306"/>
        <end position="325"/>
    </location>
</feature>
<dbReference type="RefSeq" id="WP_092348556.1">
    <property type="nucleotide sequence ID" value="NZ_CZVW01000006.1"/>
</dbReference>